<sequence length="167" mass="19841">MIFKLKQAHLDDIQIAFDLLKSASITLEEKKVNQWQYWQDPPVEKIKWVEDGFLNNEFYFIENANDEVMRMVRILEKDLSYWRVMNDQSKYIHSLVIDKAFSGNNLGKQVILCIEKNAKKNNFEYLRLDCDATNAKLCTYYENLGFILVEQKQLPLGVYNLYQKELI</sequence>
<dbReference type="AlphaFoldDB" id="A0A3N4NY18"/>
<dbReference type="EMBL" id="RPFJ01000003">
    <property type="protein sequence ID" value="RPD99687.1"/>
    <property type="molecule type" value="Genomic_DNA"/>
</dbReference>
<accession>A0A3N4NY18</accession>
<dbReference type="InterPro" id="IPR016181">
    <property type="entry name" value="Acyl_CoA_acyltransferase"/>
</dbReference>
<proteinExistence type="predicted"/>
<name>A0A3N4NY18_9FLAO</name>
<feature type="domain" description="N-acetyltransferase" evidence="1">
    <location>
        <begin position="3"/>
        <end position="167"/>
    </location>
</feature>
<dbReference type="GO" id="GO:0016747">
    <property type="term" value="F:acyltransferase activity, transferring groups other than amino-acyl groups"/>
    <property type="evidence" value="ECO:0007669"/>
    <property type="project" value="InterPro"/>
</dbReference>
<reference evidence="2 3" key="1">
    <citation type="submission" date="2018-11" db="EMBL/GenBank/DDBJ databases">
        <title>Aureibaculum marinum gen. nov., sp. nov., a member of the family Flavobacteriaceae isolated from the Bohai Sea.</title>
        <authorList>
            <person name="Ji X."/>
        </authorList>
    </citation>
    <scope>NUCLEOTIDE SEQUENCE [LARGE SCALE GENOMIC DNA]</scope>
    <source>
        <strain evidence="2 3">BH-SD17</strain>
    </source>
</reference>
<dbReference type="PROSITE" id="PS51186">
    <property type="entry name" value="GNAT"/>
    <property type="match status" value="1"/>
</dbReference>
<dbReference type="Proteomes" id="UP000270856">
    <property type="component" value="Unassembled WGS sequence"/>
</dbReference>
<comment type="caution">
    <text evidence="2">The sequence shown here is derived from an EMBL/GenBank/DDBJ whole genome shotgun (WGS) entry which is preliminary data.</text>
</comment>
<evidence type="ECO:0000313" key="3">
    <source>
        <dbReference type="Proteomes" id="UP000270856"/>
    </source>
</evidence>
<evidence type="ECO:0000313" key="2">
    <source>
        <dbReference type="EMBL" id="RPD99687.1"/>
    </source>
</evidence>
<dbReference type="OrthoDB" id="1188001at2"/>
<keyword evidence="2" id="KW-0808">Transferase</keyword>
<dbReference type="SUPFAM" id="SSF55729">
    <property type="entry name" value="Acyl-CoA N-acyltransferases (Nat)"/>
    <property type="match status" value="1"/>
</dbReference>
<gene>
    <name evidence="2" type="ORF">EGM88_03845</name>
</gene>
<protein>
    <submittedName>
        <fullName evidence="2">GNAT family N-acetyltransferase</fullName>
    </submittedName>
</protein>
<keyword evidence="3" id="KW-1185">Reference proteome</keyword>
<organism evidence="2 3">
    <name type="scientific">Aureibaculum marinum</name>
    <dbReference type="NCBI Taxonomy" id="2487930"/>
    <lineage>
        <taxon>Bacteria</taxon>
        <taxon>Pseudomonadati</taxon>
        <taxon>Bacteroidota</taxon>
        <taxon>Flavobacteriia</taxon>
        <taxon>Flavobacteriales</taxon>
        <taxon>Flavobacteriaceae</taxon>
        <taxon>Aureibaculum</taxon>
    </lineage>
</organism>
<dbReference type="Gene3D" id="3.40.630.30">
    <property type="match status" value="1"/>
</dbReference>
<evidence type="ECO:0000259" key="1">
    <source>
        <dbReference type="PROSITE" id="PS51186"/>
    </source>
</evidence>
<dbReference type="Pfam" id="PF00583">
    <property type="entry name" value="Acetyltransf_1"/>
    <property type="match status" value="1"/>
</dbReference>
<dbReference type="RefSeq" id="WP_123896652.1">
    <property type="nucleotide sequence ID" value="NZ_RPFJ01000003.1"/>
</dbReference>
<dbReference type="InterPro" id="IPR000182">
    <property type="entry name" value="GNAT_dom"/>
</dbReference>